<feature type="domain" description="Helicase C-terminal" evidence="9">
    <location>
        <begin position="379"/>
        <end position="569"/>
    </location>
</feature>
<feature type="domain" description="Helicase ATP-binding" evidence="8">
    <location>
        <begin position="133"/>
        <end position="351"/>
    </location>
</feature>
<evidence type="ECO:0000256" key="6">
    <source>
        <dbReference type="RuleBase" id="RU000492"/>
    </source>
</evidence>
<organism evidence="10 11">
    <name type="scientific">Syphacia muris</name>
    <dbReference type="NCBI Taxonomy" id="451379"/>
    <lineage>
        <taxon>Eukaryota</taxon>
        <taxon>Metazoa</taxon>
        <taxon>Ecdysozoa</taxon>
        <taxon>Nematoda</taxon>
        <taxon>Chromadorea</taxon>
        <taxon>Rhabditida</taxon>
        <taxon>Spirurina</taxon>
        <taxon>Oxyuridomorpha</taxon>
        <taxon>Oxyuroidea</taxon>
        <taxon>Oxyuridae</taxon>
        <taxon>Syphacia</taxon>
    </lineage>
</organism>
<keyword evidence="5 6" id="KW-0067">ATP-binding</keyword>
<dbReference type="InterPro" id="IPR001650">
    <property type="entry name" value="Helicase_C-like"/>
</dbReference>
<evidence type="ECO:0000256" key="5">
    <source>
        <dbReference type="ARBA" id="ARBA00022840"/>
    </source>
</evidence>
<dbReference type="InterPro" id="IPR011545">
    <property type="entry name" value="DEAD/DEAH_box_helicase_dom"/>
</dbReference>
<dbReference type="InterPro" id="IPR014001">
    <property type="entry name" value="Helicase_ATP-bd"/>
</dbReference>
<dbReference type="PROSITE" id="PS51192">
    <property type="entry name" value="HELICASE_ATP_BIND_1"/>
    <property type="match status" value="1"/>
</dbReference>
<dbReference type="InterPro" id="IPR000629">
    <property type="entry name" value="RNA-helicase_DEAD-box_CS"/>
</dbReference>
<dbReference type="STRING" id="451379.A0A0N5A8P4"/>
<evidence type="ECO:0000259" key="9">
    <source>
        <dbReference type="PROSITE" id="PS51194"/>
    </source>
</evidence>
<dbReference type="EC" id="3.6.4.13" evidence="1"/>
<dbReference type="SUPFAM" id="SSF52540">
    <property type="entry name" value="P-loop containing nucleoside triphosphate hydrolases"/>
    <property type="match status" value="1"/>
</dbReference>
<dbReference type="WBParaSite" id="SMUV_0000045301-mRNA-1">
    <property type="protein sequence ID" value="SMUV_0000045301-mRNA-1"/>
    <property type="gene ID" value="SMUV_0000045301"/>
</dbReference>
<dbReference type="GO" id="GO:0005524">
    <property type="term" value="F:ATP binding"/>
    <property type="evidence" value="ECO:0007669"/>
    <property type="project" value="UniProtKB-KW"/>
</dbReference>
<dbReference type="GO" id="GO:0016787">
    <property type="term" value="F:hydrolase activity"/>
    <property type="evidence" value="ECO:0007669"/>
    <property type="project" value="UniProtKB-KW"/>
</dbReference>
<dbReference type="InterPro" id="IPR027417">
    <property type="entry name" value="P-loop_NTPase"/>
</dbReference>
<keyword evidence="7" id="KW-0472">Membrane</keyword>
<feature type="transmembrane region" description="Helical" evidence="7">
    <location>
        <begin position="297"/>
        <end position="321"/>
    </location>
</feature>
<dbReference type="PROSITE" id="PS00039">
    <property type="entry name" value="DEAD_ATP_HELICASE"/>
    <property type="match status" value="1"/>
</dbReference>
<dbReference type="Proteomes" id="UP000046393">
    <property type="component" value="Unplaced"/>
</dbReference>
<evidence type="ECO:0000256" key="1">
    <source>
        <dbReference type="ARBA" id="ARBA00012552"/>
    </source>
</evidence>
<accession>A0A0N5A8P4</accession>
<dbReference type="Pfam" id="PF00270">
    <property type="entry name" value="DEAD"/>
    <property type="match status" value="1"/>
</dbReference>
<dbReference type="GO" id="GO:0003676">
    <property type="term" value="F:nucleic acid binding"/>
    <property type="evidence" value="ECO:0007669"/>
    <property type="project" value="InterPro"/>
</dbReference>
<dbReference type="SMART" id="SM00487">
    <property type="entry name" value="DEXDc"/>
    <property type="match status" value="1"/>
</dbReference>
<keyword evidence="7" id="KW-0812">Transmembrane</keyword>
<proteinExistence type="inferred from homology"/>
<dbReference type="PANTHER" id="PTHR47958">
    <property type="entry name" value="ATP-DEPENDENT RNA HELICASE DBP3"/>
    <property type="match status" value="1"/>
</dbReference>
<keyword evidence="7" id="KW-1133">Transmembrane helix</keyword>
<sequence>MFEVECNVVYAAEGLFVVPTSCQVIGSLYSFLGVSDLQDHDVSYDTGTGEEFSGPDTQATMDFQKNFYAESPAVSSRCQDEIDKWIADNKVTLNGDSLPRPVFELVEVGFPKIITDFLSKSFSKPTVIQSVSWPIALSGIDIVSVAMTGSGKTLAFLLPGIVHASMQSTREDPKSPAVVILLPTRELVQQVGDVCSHYCKLMGLRFACVFGGSSKIPQMNSLRRGIDILIATPGRLLDFLQDHVVKLKCCSFLVLDEADRMLDMGFEPQIRKIICRTRDARVTPHIPVHDVCSLRTVIVVINHVVNMILILTSYTLILTLLKDRQTLMFSATWPEGVRNLASEFQTNPAFSNVGSLGLAANHNITQVVKVIEEYKKQSTLMDLLNELVKESEKKVLVFVGTKRRADQLVTAVRRNGLTSLSIHGDKSQSERDRVLRVFLFFSSSIYSCGGVLCFIRFHAAINNVTEFRSGRTPILLATNVAARGLGQFITSIVQRRFIADVNDIGCVINYDCPQNIADYVHRIGRTGRCENKGLAYTLFTPEDDLNAKDLIDVMKEADQKVPFELLRMSRIQKSERYT</sequence>
<dbReference type="GO" id="GO:0003724">
    <property type="term" value="F:RNA helicase activity"/>
    <property type="evidence" value="ECO:0007669"/>
    <property type="project" value="UniProtKB-EC"/>
</dbReference>
<evidence type="ECO:0000256" key="4">
    <source>
        <dbReference type="ARBA" id="ARBA00022806"/>
    </source>
</evidence>
<evidence type="ECO:0000256" key="7">
    <source>
        <dbReference type="SAM" id="Phobius"/>
    </source>
</evidence>
<evidence type="ECO:0000256" key="2">
    <source>
        <dbReference type="ARBA" id="ARBA00022741"/>
    </source>
</evidence>
<reference evidence="11" key="1">
    <citation type="submission" date="2017-02" db="UniProtKB">
        <authorList>
            <consortium name="WormBaseParasite"/>
        </authorList>
    </citation>
    <scope>IDENTIFICATION</scope>
</reference>
<dbReference type="CDD" id="cd18787">
    <property type="entry name" value="SF2_C_DEAD"/>
    <property type="match status" value="1"/>
</dbReference>
<evidence type="ECO:0000313" key="11">
    <source>
        <dbReference type="WBParaSite" id="SMUV_0000045301-mRNA-1"/>
    </source>
</evidence>
<evidence type="ECO:0000313" key="10">
    <source>
        <dbReference type="Proteomes" id="UP000046393"/>
    </source>
</evidence>
<dbReference type="GO" id="GO:0043186">
    <property type="term" value="C:P granule"/>
    <property type="evidence" value="ECO:0007669"/>
    <property type="project" value="UniProtKB-ARBA"/>
</dbReference>
<keyword evidence="2 6" id="KW-0547">Nucleotide-binding</keyword>
<evidence type="ECO:0000259" key="8">
    <source>
        <dbReference type="PROSITE" id="PS51192"/>
    </source>
</evidence>
<feature type="transmembrane region" description="Helical" evidence="7">
    <location>
        <begin position="437"/>
        <end position="459"/>
    </location>
</feature>
<dbReference type="Pfam" id="PF00271">
    <property type="entry name" value="Helicase_C"/>
    <property type="match status" value="2"/>
</dbReference>
<keyword evidence="4 6" id="KW-0347">Helicase</keyword>
<dbReference type="AlphaFoldDB" id="A0A0N5A8P4"/>
<keyword evidence="3 6" id="KW-0378">Hydrolase</keyword>
<keyword evidence="10" id="KW-1185">Reference proteome</keyword>
<evidence type="ECO:0000256" key="3">
    <source>
        <dbReference type="ARBA" id="ARBA00022801"/>
    </source>
</evidence>
<name>A0A0N5A8P4_9BILA</name>
<dbReference type="SMART" id="SM00490">
    <property type="entry name" value="HELICc"/>
    <property type="match status" value="1"/>
</dbReference>
<dbReference type="PROSITE" id="PS51194">
    <property type="entry name" value="HELICASE_CTER"/>
    <property type="match status" value="1"/>
</dbReference>
<protein>
    <recommendedName>
        <fullName evidence="1">RNA helicase</fullName>
        <ecNumber evidence="1">3.6.4.13</ecNumber>
    </recommendedName>
</protein>
<comment type="similarity">
    <text evidence="6">Belongs to the DEAD box helicase family.</text>
</comment>
<dbReference type="Gene3D" id="3.40.50.300">
    <property type="entry name" value="P-loop containing nucleotide triphosphate hydrolases"/>
    <property type="match status" value="2"/>
</dbReference>